<dbReference type="FunFam" id="1.20.80.10:FF:000010">
    <property type="entry name" value="Acyl-CoA-binding domain-containing protein 5"/>
    <property type="match status" value="1"/>
</dbReference>
<dbReference type="Pfam" id="PF00887">
    <property type="entry name" value="ACBP"/>
    <property type="match status" value="1"/>
</dbReference>
<dbReference type="InterPro" id="IPR014352">
    <property type="entry name" value="FERM/acyl-CoA-bd_prot_sf"/>
</dbReference>
<dbReference type="GO" id="GO:0036042">
    <property type="term" value="F:long-chain fatty acyl-CoA binding"/>
    <property type="evidence" value="ECO:0007669"/>
    <property type="project" value="EnsemblFungi"/>
</dbReference>
<evidence type="ECO:0000256" key="2">
    <source>
        <dbReference type="ARBA" id="ARBA00023121"/>
    </source>
</evidence>
<dbReference type="SUPFAM" id="SSF47027">
    <property type="entry name" value="Acyl-CoA binding protein"/>
    <property type="match status" value="1"/>
</dbReference>
<keyword evidence="5" id="KW-1185">Reference proteome</keyword>
<feature type="domain" description="ACB" evidence="3">
    <location>
        <begin position="2"/>
        <end position="87"/>
    </location>
</feature>
<reference evidence="5" key="1">
    <citation type="submission" date="2016-02" db="EMBL/GenBank/DDBJ databases">
        <title>Comparative genomics of biotechnologically important yeasts.</title>
        <authorList>
            <consortium name="DOE Joint Genome Institute"/>
            <person name="Riley R."/>
            <person name="Haridas S."/>
            <person name="Wolfe K.H."/>
            <person name="Lopes M.R."/>
            <person name="Hittinger C.T."/>
            <person name="Goker M."/>
            <person name="Salamov A."/>
            <person name="Wisecaver J."/>
            <person name="Long T.M."/>
            <person name="Aerts A.L."/>
            <person name="Barry K."/>
            <person name="Choi C."/>
            <person name="Clum A."/>
            <person name="Coughlan A.Y."/>
            <person name="Deshpande S."/>
            <person name="Douglass A.P."/>
            <person name="Hanson S.J."/>
            <person name="Klenk H.-P."/>
            <person name="Labutti K."/>
            <person name="Lapidus A."/>
            <person name="Lindquist E."/>
            <person name="Lipzen A."/>
            <person name="Meier-Kolthoff J.P."/>
            <person name="Ohm R.A."/>
            <person name="Otillar R.P."/>
            <person name="Pangilinan J."/>
            <person name="Peng Y."/>
            <person name="Rokas A."/>
            <person name="Rosa C.A."/>
            <person name="Scheuner C."/>
            <person name="Sibirny A.A."/>
            <person name="Slot J.C."/>
            <person name="Stielow J.B."/>
            <person name="Sun H."/>
            <person name="Kurtzman C.P."/>
            <person name="Blackwell M."/>
            <person name="Jeffries T.W."/>
            <person name="Grigoriev I.V."/>
        </authorList>
    </citation>
    <scope>NUCLEOTIDE SEQUENCE [LARGE SCALE GENOMIC DNA]</scope>
    <source>
        <strain evidence="5">NRRL Y-17796</strain>
    </source>
</reference>
<accession>A0A1E4TJ46</accession>
<dbReference type="PANTHER" id="PTHR23310">
    <property type="entry name" value="ACYL-COA-BINDING PROTEIN, ACBP"/>
    <property type="match status" value="1"/>
</dbReference>
<dbReference type="GO" id="GO:0042761">
    <property type="term" value="P:very long-chain fatty acid biosynthetic process"/>
    <property type="evidence" value="ECO:0007669"/>
    <property type="project" value="EnsemblFungi"/>
</dbReference>
<dbReference type="Gene3D" id="1.20.80.10">
    <property type="match status" value="1"/>
</dbReference>
<gene>
    <name evidence="4" type="ORF">CANCADRAFT_20972</name>
</gene>
<dbReference type="EMBL" id="KV453841">
    <property type="protein sequence ID" value="ODV91780.1"/>
    <property type="molecule type" value="Genomic_DNA"/>
</dbReference>
<dbReference type="GO" id="GO:0005576">
    <property type="term" value="C:extracellular region"/>
    <property type="evidence" value="ECO:0007669"/>
    <property type="project" value="EnsemblFungi"/>
</dbReference>
<dbReference type="Proteomes" id="UP000095023">
    <property type="component" value="Unassembled WGS sequence"/>
</dbReference>
<evidence type="ECO:0000313" key="4">
    <source>
        <dbReference type="EMBL" id="ODV91780.1"/>
    </source>
</evidence>
<dbReference type="InterPro" id="IPR035984">
    <property type="entry name" value="Acyl-CoA-binding_sf"/>
</dbReference>
<dbReference type="PROSITE" id="PS51228">
    <property type="entry name" value="ACB_2"/>
    <property type="match status" value="1"/>
</dbReference>
<evidence type="ECO:0000313" key="5">
    <source>
        <dbReference type="Proteomes" id="UP000095023"/>
    </source>
</evidence>
<proteinExistence type="inferred from homology"/>
<organism evidence="4 5">
    <name type="scientific">Tortispora caseinolytica NRRL Y-17796</name>
    <dbReference type="NCBI Taxonomy" id="767744"/>
    <lineage>
        <taxon>Eukaryota</taxon>
        <taxon>Fungi</taxon>
        <taxon>Dikarya</taxon>
        <taxon>Ascomycota</taxon>
        <taxon>Saccharomycotina</taxon>
        <taxon>Trigonopsidomycetes</taxon>
        <taxon>Trigonopsidales</taxon>
        <taxon>Trigonopsidaceae</taxon>
        <taxon>Tortispora</taxon>
    </lineage>
</organism>
<dbReference type="InterPro" id="IPR000582">
    <property type="entry name" value="Acyl-CoA-binding_protein"/>
</dbReference>
<keyword evidence="2" id="KW-0446">Lipid-binding</keyword>
<dbReference type="OrthoDB" id="346910at2759"/>
<evidence type="ECO:0000256" key="1">
    <source>
        <dbReference type="ARBA" id="ARBA00005567"/>
    </source>
</evidence>
<sequence length="87" mass="9974">MVSKEFEERAEKVKNLPTKPNDDELLELYGLYKQATIGDNDTPKPGTFDFKGKYKWQAWDALRGTSSEEAELKYIELVDSLVVKYGP</sequence>
<protein>
    <recommendedName>
        <fullName evidence="3">ACB domain-containing protein</fullName>
    </recommendedName>
</protein>
<evidence type="ECO:0000259" key="3">
    <source>
        <dbReference type="PROSITE" id="PS51228"/>
    </source>
</evidence>
<name>A0A1E4TJ46_9ASCO</name>
<comment type="similarity">
    <text evidence="1">Belongs to the ACBP family.</text>
</comment>
<dbReference type="PRINTS" id="PR00689">
    <property type="entry name" value="ACOABINDINGP"/>
</dbReference>
<dbReference type="AlphaFoldDB" id="A0A1E4TJ46"/>
<dbReference type="PANTHER" id="PTHR23310:SF62">
    <property type="entry name" value="ACYL-COA BINDING PROTEIN 1, ISOFORM A"/>
    <property type="match status" value="1"/>
</dbReference>